<dbReference type="KEGG" id="ddh:Desde_2393"/>
<protein>
    <submittedName>
        <fullName evidence="1">Uncharacterized protein</fullName>
    </submittedName>
</protein>
<dbReference type="OrthoDB" id="1809498at2"/>
<organism evidence="1 2">
    <name type="scientific">Desulfitobacterium dehalogenans (strain ATCC 51507 / DSM 9161 / JW/IU-DC1)</name>
    <dbReference type="NCBI Taxonomy" id="756499"/>
    <lineage>
        <taxon>Bacteria</taxon>
        <taxon>Bacillati</taxon>
        <taxon>Bacillota</taxon>
        <taxon>Clostridia</taxon>
        <taxon>Eubacteriales</taxon>
        <taxon>Desulfitobacteriaceae</taxon>
        <taxon>Desulfitobacterium</taxon>
    </lineage>
</organism>
<reference evidence="1 2" key="2">
    <citation type="journal article" date="2015" name="J. Bacteriol.">
        <title>Genomic, proteomic, and biochemical analysis of the organohalide respiratory pathway in Desulfitobacterium dehalogenans.</title>
        <authorList>
            <person name="Kruse T."/>
            <person name="van de Pas B.A."/>
            <person name="Atteia A."/>
            <person name="Krab K."/>
            <person name="Hagen W.R."/>
            <person name="Goodwin L."/>
            <person name="Chain P."/>
            <person name="Boeren S."/>
            <person name="Maphosa F."/>
            <person name="Schraa G."/>
            <person name="de Vos W.M."/>
            <person name="van der Oost J."/>
            <person name="Smidt H."/>
            <person name="Stams A.J."/>
        </authorList>
    </citation>
    <scope>NUCLEOTIDE SEQUENCE [LARGE SCALE GENOMIC DNA]</scope>
    <source>
        <strain evidence="2">ATCC 51507 / DSM 9161 / JW/IU-DC1</strain>
    </source>
</reference>
<dbReference type="RefSeq" id="WP_014794215.1">
    <property type="nucleotide sequence ID" value="NC_018017.1"/>
</dbReference>
<name>I4A9U6_DESDJ</name>
<dbReference type="STRING" id="756499.Desde_2393"/>
<dbReference type="EMBL" id="CP003348">
    <property type="protein sequence ID" value="AFM00731.1"/>
    <property type="molecule type" value="Genomic_DNA"/>
</dbReference>
<evidence type="ECO:0000313" key="1">
    <source>
        <dbReference type="EMBL" id="AFM00731.1"/>
    </source>
</evidence>
<accession>I4A9U6</accession>
<keyword evidence="2" id="KW-1185">Reference proteome</keyword>
<sequence>MEKNQERHESLENQESVIMSFFYDQESPSGVGFETIELLSQREDTLCLAMDLATKISDSLPEEAKEIMAEEGIPIYRIFTDRKGFWGEWCDTEALSVEQEMNRLLEKIASDLEQAAH</sequence>
<proteinExistence type="predicted"/>
<evidence type="ECO:0000313" key="2">
    <source>
        <dbReference type="Proteomes" id="UP000006053"/>
    </source>
</evidence>
<dbReference type="Proteomes" id="UP000006053">
    <property type="component" value="Chromosome"/>
</dbReference>
<reference evidence="2" key="1">
    <citation type="submission" date="2012-06" db="EMBL/GenBank/DDBJ databases">
        <title>Complete sequence of Desulfitobacterium dehalogenans ATCC 51507.</title>
        <authorList>
            <person name="Lucas S."/>
            <person name="Han J."/>
            <person name="Lapidus A."/>
            <person name="Cheng J.-F."/>
            <person name="Goodwin L."/>
            <person name="Pitluck S."/>
            <person name="Peters L."/>
            <person name="Ovchinnikova G."/>
            <person name="Teshima H."/>
            <person name="Detter J.C."/>
            <person name="Han C."/>
            <person name="Tapia R."/>
            <person name="Land M."/>
            <person name="Hauser L."/>
            <person name="Kyrpides N."/>
            <person name="Ivanova N."/>
            <person name="Pagani I."/>
            <person name="Kruse T."/>
            <person name="de Vos W.M."/>
            <person name="Smidt H."/>
            <person name="Woyke T."/>
        </authorList>
    </citation>
    <scope>NUCLEOTIDE SEQUENCE [LARGE SCALE GENOMIC DNA]</scope>
    <source>
        <strain evidence="2">ATCC 51507 / DSM 9161 / JW/IU-DC1</strain>
    </source>
</reference>
<dbReference type="AlphaFoldDB" id="I4A9U6"/>
<gene>
    <name evidence="1" type="ordered locus">Desde_2393</name>
</gene>
<dbReference type="HOGENOM" id="CLU_2192760_0_0_9"/>